<dbReference type="Gene3D" id="3.40.50.620">
    <property type="entry name" value="HUPs"/>
    <property type="match status" value="2"/>
</dbReference>
<dbReference type="RefSeq" id="WP_354924080.1">
    <property type="nucleotide sequence ID" value="NZ_JBHTCG010000026.1"/>
</dbReference>
<evidence type="ECO:0000259" key="2">
    <source>
        <dbReference type="Pfam" id="PF00582"/>
    </source>
</evidence>
<protein>
    <submittedName>
        <fullName evidence="3">Universal stress protein</fullName>
    </submittedName>
</protein>
<dbReference type="EMBL" id="JBHTCG010000026">
    <property type="protein sequence ID" value="MFC7386432.1"/>
    <property type="molecule type" value="Genomic_DNA"/>
</dbReference>
<proteinExistence type="inferred from homology"/>
<gene>
    <name evidence="3" type="ORF">ACFQSB_29785</name>
</gene>
<dbReference type="PANTHER" id="PTHR46268:SF6">
    <property type="entry name" value="UNIVERSAL STRESS PROTEIN UP12"/>
    <property type="match status" value="1"/>
</dbReference>
<dbReference type="SUPFAM" id="SSF52402">
    <property type="entry name" value="Adenine nucleotide alpha hydrolases-like"/>
    <property type="match status" value="2"/>
</dbReference>
<dbReference type="PRINTS" id="PR01438">
    <property type="entry name" value="UNVRSLSTRESS"/>
</dbReference>
<keyword evidence="4" id="KW-1185">Reference proteome</keyword>
<organism evidence="3 4">
    <name type="scientific">Sphaerisporangium rhizosphaerae</name>
    <dbReference type="NCBI Taxonomy" id="2269375"/>
    <lineage>
        <taxon>Bacteria</taxon>
        <taxon>Bacillati</taxon>
        <taxon>Actinomycetota</taxon>
        <taxon>Actinomycetes</taxon>
        <taxon>Streptosporangiales</taxon>
        <taxon>Streptosporangiaceae</taxon>
        <taxon>Sphaerisporangium</taxon>
    </lineage>
</organism>
<feature type="domain" description="UspA" evidence="2">
    <location>
        <begin position="148"/>
        <end position="283"/>
    </location>
</feature>
<dbReference type="Pfam" id="PF00582">
    <property type="entry name" value="Usp"/>
    <property type="match status" value="2"/>
</dbReference>
<name>A0ABW2PA29_9ACTN</name>
<reference evidence="4" key="1">
    <citation type="journal article" date="2019" name="Int. J. Syst. Evol. Microbiol.">
        <title>The Global Catalogue of Microorganisms (GCM) 10K type strain sequencing project: providing services to taxonomists for standard genome sequencing and annotation.</title>
        <authorList>
            <consortium name="The Broad Institute Genomics Platform"/>
            <consortium name="The Broad Institute Genome Sequencing Center for Infectious Disease"/>
            <person name="Wu L."/>
            <person name="Ma J."/>
        </authorList>
    </citation>
    <scope>NUCLEOTIDE SEQUENCE [LARGE SCALE GENOMIC DNA]</scope>
    <source>
        <strain evidence="4">CECT 7649</strain>
    </source>
</reference>
<evidence type="ECO:0000256" key="1">
    <source>
        <dbReference type="ARBA" id="ARBA00008791"/>
    </source>
</evidence>
<dbReference type="PANTHER" id="PTHR46268">
    <property type="entry name" value="STRESS RESPONSE PROTEIN NHAX"/>
    <property type="match status" value="1"/>
</dbReference>
<comment type="caution">
    <text evidence="3">The sequence shown here is derived from an EMBL/GenBank/DDBJ whole genome shotgun (WGS) entry which is preliminary data.</text>
</comment>
<accession>A0ABW2PA29</accession>
<dbReference type="InterPro" id="IPR006016">
    <property type="entry name" value="UspA"/>
</dbReference>
<feature type="domain" description="UspA" evidence="2">
    <location>
        <begin position="1"/>
        <end position="139"/>
    </location>
</feature>
<comment type="similarity">
    <text evidence="1">Belongs to the universal stress protein A family.</text>
</comment>
<evidence type="ECO:0000313" key="3">
    <source>
        <dbReference type="EMBL" id="MFC7386432.1"/>
    </source>
</evidence>
<dbReference type="Proteomes" id="UP001596496">
    <property type="component" value="Unassembled WGS sequence"/>
</dbReference>
<evidence type="ECO:0000313" key="4">
    <source>
        <dbReference type="Proteomes" id="UP001596496"/>
    </source>
</evidence>
<sequence length="296" mass="30955">MFGLVTVAVDGSPSALAAVDWAADDAARAGGALRIVHVREPWANEYPFHRVEGFDQSLTDYCEGVLAKAAERAGERAPGLAVTTELVTGAVVERLLDESGRADAIVLGSRGMGGFTGLMVGSVGVALAGHAAGPVVVVRDLPRERFGEIAVGVDGSPHSEAALEFAFEQARRREARVHAVYAWAVPVFSPLAAGYTDVMRDVFESGTQRLRQWLAPWRERYPEVPVAESAVCGHPTPALVEASEKADLLVAGSRGLGGFRGAVLGSVGHGALHGSHCPVAVVRPREEAAAPGKDPA</sequence>
<dbReference type="InterPro" id="IPR014729">
    <property type="entry name" value="Rossmann-like_a/b/a_fold"/>
</dbReference>
<dbReference type="InterPro" id="IPR006015">
    <property type="entry name" value="Universal_stress_UspA"/>
</dbReference>